<comment type="caution">
    <text evidence="3">The sequence shown here is derived from an EMBL/GenBank/DDBJ whole genome shotgun (WGS) entry which is preliminary data.</text>
</comment>
<keyword evidence="2" id="KW-0812">Transmembrane</keyword>
<feature type="transmembrane region" description="Helical" evidence="2">
    <location>
        <begin position="290"/>
        <end position="313"/>
    </location>
</feature>
<dbReference type="InterPro" id="IPR027417">
    <property type="entry name" value="P-loop_NTPase"/>
</dbReference>
<keyword evidence="4" id="KW-1185">Reference proteome</keyword>
<dbReference type="Gene3D" id="1.25.40.10">
    <property type="entry name" value="Tetratricopeptide repeat domain"/>
    <property type="match status" value="1"/>
</dbReference>
<dbReference type="RefSeq" id="WP_386028602.1">
    <property type="nucleotide sequence ID" value="NZ_JBHUHX010000057.1"/>
</dbReference>
<feature type="region of interest" description="Disordered" evidence="1">
    <location>
        <begin position="1"/>
        <end position="42"/>
    </location>
</feature>
<reference evidence="4" key="1">
    <citation type="journal article" date="2019" name="Int. J. Syst. Evol. Microbiol.">
        <title>The Global Catalogue of Microorganisms (GCM) 10K type strain sequencing project: providing services to taxonomists for standard genome sequencing and annotation.</title>
        <authorList>
            <consortium name="The Broad Institute Genomics Platform"/>
            <consortium name="The Broad Institute Genome Sequencing Center for Infectious Disease"/>
            <person name="Wu L."/>
            <person name="Ma J."/>
        </authorList>
    </citation>
    <scope>NUCLEOTIDE SEQUENCE [LARGE SCALE GENOMIC DNA]</scope>
    <source>
        <strain evidence="4">KACC 12597</strain>
    </source>
</reference>
<keyword evidence="2" id="KW-0472">Membrane</keyword>
<evidence type="ECO:0000313" key="4">
    <source>
        <dbReference type="Proteomes" id="UP001597337"/>
    </source>
</evidence>
<evidence type="ECO:0008006" key="5">
    <source>
        <dbReference type="Google" id="ProtNLM"/>
    </source>
</evidence>
<feature type="compositionally biased region" description="Basic and acidic residues" evidence="1">
    <location>
        <begin position="1"/>
        <end position="14"/>
    </location>
</feature>
<dbReference type="SUPFAM" id="SSF52540">
    <property type="entry name" value="P-loop containing nucleoside triphosphate hydrolases"/>
    <property type="match status" value="1"/>
</dbReference>
<protein>
    <recommendedName>
        <fullName evidence="5">ATP-binding protein</fullName>
    </recommendedName>
</protein>
<evidence type="ECO:0000313" key="3">
    <source>
        <dbReference type="EMBL" id="MFD2113766.1"/>
    </source>
</evidence>
<sequence>MTTTDEKEWKKDEIPPIALPLPGFQYQHTPDPPGAGNREQDRGMVGRDDLLAELSSVLSKTQGSRGSYLIAGFRGSGKTSIINKALDLYKGTSDHLAWLPGDPRNELICEDEFQYLITEEKKKQEEISSTSETSETSETIEPIQPHCESLSKHIQKIIDDTITIIEKKTIKLFQDFNRIKLAHHTRTLIYRIKQKKLRKRLLNPLIHVQVNLATEKSLDARTVLFNVSFLLHQELKRIERKTILRRSYTIAAFIAIFYLASASIIFLADYKLIYPFGNNTLDSSGLLQPISNLLSIILSSIGGILRSLSTLLFGNQDTDITIQILRAGPLADLNSFFFGMLLPLYLSYIAYSRLLLTPSKIIRRLEGLIKRGRRTEEMDQGLTTGAGLRIGKRYTTPPLDAQQIEAELLDILADCRRIPRLFGRPDIVFVFDELDKISGTRIHDVQSAPSNQTFSSRPNNSTAFEGIADFPTWTTREIYKRKERVDELLSTIKNFITEGEARFFFIAGREMLDSYQSELGSASSLYESLFNKVFEVPSLLTDASIRKPQRERISRLTEAFVCRRIMSPSTATYIWHCYNTKNKKYPQKNAHLYRYNLQYEPYRLRTVYHWLCSRGVEQYEARRIVFMLRHFVHFLVLHSWGNCKRLNSLFEHFIKPSNIANPDTKSDRQKLGESDSESDNLVLQFGRMDQQRIMLASNLYVLLHHHFRRQHSSGADKLIVSVFAALQYLLKFHHFPFSRSQLDRMDEVLSIHRSPELNSAIDTLLTVVLRPHVRLIRNGLSRYRFIHGFEQEVRYIARISDIESAAFNFSLDANAGVKLHYQELLRRAEHRSQQWNAEPYIGTSTIADINITLGDLLTQEESFDQAAVHFQEAADILSPRISSSRSDVALEAKVLLQYIEALLKLGDVNERRQRYERAAAAYTTAQEVASLLLRSNQKDSFTITEDSNIANQYLREAIRRGDSKWDILKQPVWALKYLNLKRSPNPWLEHSDPEPDPFYECRRGLQYGMRTSDAVFHYRAGQLAFFYGQHSSSSYHFANAITCSRNAPKRESVNDERETYIGGYAALNAAENLIVGFMQEQHKKIHKSLLKSNTSKSENLKEAINSYMTRLSELLSTMREIENEAEISNHPPAEPGALNS</sequence>
<feature type="transmembrane region" description="Helical" evidence="2">
    <location>
        <begin position="247"/>
        <end position="270"/>
    </location>
</feature>
<dbReference type="Proteomes" id="UP001597337">
    <property type="component" value="Unassembled WGS sequence"/>
</dbReference>
<accession>A0ABW4YDJ8</accession>
<dbReference type="InterPro" id="IPR011990">
    <property type="entry name" value="TPR-like_helical_dom_sf"/>
</dbReference>
<dbReference type="EMBL" id="JBHUHX010000057">
    <property type="protein sequence ID" value="MFD2113766.1"/>
    <property type="molecule type" value="Genomic_DNA"/>
</dbReference>
<evidence type="ECO:0000256" key="1">
    <source>
        <dbReference type="SAM" id="MobiDB-lite"/>
    </source>
</evidence>
<proteinExistence type="predicted"/>
<feature type="transmembrane region" description="Helical" evidence="2">
    <location>
        <begin position="333"/>
        <end position="351"/>
    </location>
</feature>
<gene>
    <name evidence="3" type="ORF">ACFSJC_18105</name>
</gene>
<keyword evidence="2" id="KW-1133">Transmembrane helix</keyword>
<dbReference type="Gene3D" id="3.40.50.300">
    <property type="entry name" value="P-loop containing nucleotide triphosphate hydrolases"/>
    <property type="match status" value="1"/>
</dbReference>
<organism evidence="3 4">
    <name type="scientific">Thiorhodococcus fuscus</name>
    <dbReference type="NCBI Taxonomy" id="527200"/>
    <lineage>
        <taxon>Bacteria</taxon>
        <taxon>Pseudomonadati</taxon>
        <taxon>Pseudomonadota</taxon>
        <taxon>Gammaproteobacteria</taxon>
        <taxon>Chromatiales</taxon>
        <taxon>Chromatiaceae</taxon>
        <taxon>Thiorhodococcus</taxon>
    </lineage>
</organism>
<name>A0ABW4YDJ8_9GAMM</name>
<evidence type="ECO:0000256" key="2">
    <source>
        <dbReference type="SAM" id="Phobius"/>
    </source>
</evidence>